<organism evidence="3 4">
    <name type="scientific">Nocardiopsis flavescens</name>
    <dbReference type="NCBI Taxonomy" id="758803"/>
    <lineage>
        <taxon>Bacteria</taxon>
        <taxon>Bacillati</taxon>
        <taxon>Actinomycetota</taxon>
        <taxon>Actinomycetes</taxon>
        <taxon>Streptosporangiales</taxon>
        <taxon>Nocardiopsidaceae</taxon>
        <taxon>Nocardiopsis</taxon>
    </lineage>
</organism>
<proteinExistence type="inferred from homology"/>
<protein>
    <submittedName>
        <fullName evidence="3">Crotonobetainyl-CoA:carnitine CoA-transferase CaiB</fullName>
    </submittedName>
</protein>
<dbReference type="Gene3D" id="3.40.50.10540">
    <property type="entry name" value="Crotonobetainyl-coa:carnitine coa-transferase, domain 1"/>
    <property type="match status" value="1"/>
</dbReference>
<evidence type="ECO:0000313" key="3">
    <source>
        <dbReference type="EMBL" id="SHJ64226.1"/>
    </source>
</evidence>
<accession>A0A1M6KZF5</accession>
<dbReference type="SUPFAM" id="SSF89796">
    <property type="entry name" value="CoA-transferase family III (CaiB/BaiF)"/>
    <property type="match status" value="1"/>
</dbReference>
<evidence type="ECO:0000256" key="2">
    <source>
        <dbReference type="ARBA" id="ARBA00022679"/>
    </source>
</evidence>
<dbReference type="PANTHER" id="PTHR48228">
    <property type="entry name" value="SUCCINYL-COA--D-CITRAMALATE COA-TRANSFERASE"/>
    <property type="match status" value="1"/>
</dbReference>
<sequence length="383" mass="41201">MDSGETGGPLAGLKVVEVSSVVMAPMAGRLLAKLGATVVKVEPPGGDVVRRIGASAAPGMSGAAHSLGDGKYNIAVDMKTDRGREELRGLLRSADIVLTNHLPSRRRGYGLDWESVRALNPRAILCTAQGYASDSELADTPAYDDTVQAASGVCDVYAKAGDRPRYAPYVMADKICALTIVYSVLAALHHRDEHGAGQWVDVPMVDVMADFTLTEQLNDFSFVPPKGPAGWHRTLAPSRSPHRCLDGWVCVLPYSDRNWRDFLRVSGALAEGEEAPFATNQERNENMEEVQAAIAAYAAGRTTREILGECGEAGIPVQPVRTLESLAGDDYLRGRGTVEEVRHPLGHTYLRTSPNISFSGAPLRPVRPATGIDADREDVLGDW</sequence>
<reference evidence="3 4" key="1">
    <citation type="submission" date="2016-11" db="EMBL/GenBank/DDBJ databases">
        <authorList>
            <person name="Jaros S."/>
            <person name="Januszkiewicz K."/>
            <person name="Wedrychowicz H."/>
        </authorList>
    </citation>
    <scope>NUCLEOTIDE SEQUENCE [LARGE SCALE GENOMIC DNA]</scope>
    <source>
        <strain evidence="3 4">CGMCC 4.5723</strain>
    </source>
</reference>
<dbReference type="InterPro" id="IPR050509">
    <property type="entry name" value="CoA-transferase_III"/>
</dbReference>
<dbReference type="Pfam" id="PF02515">
    <property type="entry name" value="CoA_transf_3"/>
    <property type="match status" value="1"/>
</dbReference>
<dbReference type="RefSeq" id="WP_245833250.1">
    <property type="nucleotide sequence ID" value="NZ_FQZK01000008.1"/>
</dbReference>
<gene>
    <name evidence="3" type="ORF">SAMN05421803_10815</name>
</gene>
<dbReference type="Gene3D" id="3.30.1540.10">
    <property type="entry name" value="formyl-coa transferase, domain 3"/>
    <property type="match status" value="1"/>
</dbReference>
<dbReference type="AlphaFoldDB" id="A0A1M6KZF5"/>
<keyword evidence="2 3" id="KW-0808">Transferase</keyword>
<dbReference type="STRING" id="758803.SAMN05421803_10815"/>
<dbReference type="PANTHER" id="PTHR48228:SF6">
    <property type="entry name" value="L-CARNITINE COA-TRANSFERASE"/>
    <property type="match status" value="1"/>
</dbReference>
<dbReference type="InterPro" id="IPR003673">
    <property type="entry name" value="CoA-Trfase_fam_III"/>
</dbReference>
<dbReference type="InterPro" id="IPR023606">
    <property type="entry name" value="CoA-Trfase_III_dom_1_sf"/>
</dbReference>
<evidence type="ECO:0000313" key="4">
    <source>
        <dbReference type="Proteomes" id="UP000184452"/>
    </source>
</evidence>
<comment type="similarity">
    <text evidence="1">Belongs to the CoA-transferase III family.</text>
</comment>
<name>A0A1M6KZF5_9ACTN</name>
<dbReference type="Proteomes" id="UP000184452">
    <property type="component" value="Unassembled WGS sequence"/>
</dbReference>
<dbReference type="InterPro" id="IPR044855">
    <property type="entry name" value="CoA-Trfase_III_dom3_sf"/>
</dbReference>
<dbReference type="EMBL" id="FQZK01000008">
    <property type="protein sequence ID" value="SHJ64226.1"/>
    <property type="molecule type" value="Genomic_DNA"/>
</dbReference>
<evidence type="ECO:0000256" key="1">
    <source>
        <dbReference type="ARBA" id="ARBA00008383"/>
    </source>
</evidence>
<dbReference type="GO" id="GO:0016740">
    <property type="term" value="F:transferase activity"/>
    <property type="evidence" value="ECO:0007669"/>
    <property type="project" value="UniProtKB-KW"/>
</dbReference>
<keyword evidence="4" id="KW-1185">Reference proteome</keyword>